<name>A0A147ET09_MICTE</name>
<evidence type="ECO:0000313" key="2">
    <source>
        <dbReference type="Proteomes" id="UP000075025"/>
    </source>
</evidence>
<sequence>MSERVSDRVRRLLVEQPEIVVRFTAAIAPESFHHAVRSNGAVLFLHPVHRDLVDQLRG</sequence>
<dbReference type="PATRIC" id="fig|2033.6.peg.1146"/>
<protein>
    <submittedName>
        <fullName evidence="1">Chemotaxis protein CheY</fullName>
    </submittedName>
</protein>
<accession>A0A147ET09</accession>
<gene>
    <name evidence="1" type="ORF">NS220_17525</name>
</gene>
<organism evidence="1 2">
    <name type="scientific">Microbacterium testaceum</name>
    <name type="common">Aureobacterium testaceum</name>
    <name type="synonym">Brevibacterium testaceum</name>
    <dbReference type="NCBI Taxonomy" id="2033"/>
    <lineage>
        <taxon>Bacteria</taxon>
        <taxon>Bacillati</taxon>
        <taxon>Actinomycetota</taxon>
        <taxon>Actinomycetes</taxon>
        <taxon>Micrococcales</taxon>
        <taxon>Microbacteriaceae</taxon>
        <taxon>Microbacterium</taxon>
    </lineage>
</organism>
<reference evidence="1 2" key="1">
    <citation type="journal article" date="2016" name="Front. Microbiol.">
        <title>Genomic Resource of Rice Seed Associated Bacteria.</title>
        <authorList>
            <person name="Midha S."/>
            <person name="Bansal K."/>
            <person name="Sharma S."/>
            <person name="Kumar N."/>
            <person name="Patil P.P."/>
            <person name="Chaudhry V."/>
            <person name="Patil P.B."/>
        </authorList>
    </citation>
    <scope>NUCLEOTIDE SEQUENCE [LARGE SCALE GENOMIC DNA]</scope>
    <source>
        <strain evidence="1 2">NS220</strain>
    </source>
</reference>
<proteinExistence type="predicted"/>
<dbReference type="EMBL" id="LDRT01000164">
    <property type="protein sequence ID" value="KTR87621.1"/>
    <property type="molecule type" value="Genomic_DNA"/>
</dbReference>
<evidence type="ECO:0000313" key="1">
    <source>
        <dbReference type="EMBL" id="KTR87621.1"/>
    </source>
</evidence>
<dbReference type="Proteomes" id="UP000075025">
    <property type="component" value="Unassembled WGS sequence"/>
</dbReference>
<dbReference type="OrthoDB" id="5074640at2"/>
<dbReference type="AlphaFoldDB" id="A0A147ET09"/>
<comment type="caution">
    <text evidence="1">The sequence shown here is derived from an EMBL/GenBank/DDBJ whole genome shotgun (WGS) entry which is preliminary data.</text>
</comment>
<dbReference type="RefSeq" id="WP_058625258.1">
    <property type="nucleotide sequence ID" value="NZ_LDRT01000164.1"/>
</dbReference>